<evidence type="ECO:0000313" key="2">
    <source>
        <dbReference type="Proteomes" id="UP001172457"/>
    </source>
</evidence>
<proteinExistence type="predicted"/>
<keyword evidence="2" id="KW-1185">Reference proteome</keyword>
<dbReference type="EMBL" id="JARYMX010000141">
    <property type="protein sequence ID" value="KAJ9535727.1"/>
    <property type="molecule type" value="Genomic_DNA"/>
</dbReference>
<comment type="caution">
    <text evidence="1">The sequence shown here is derived from an EMBL/GenBank/DDBJ whole genome shotgun (WGS) entry which is preliminary data.</text>
</comment>
<sequence length="156" mass="17651">MAFNDHSEITYVRRSGVASKRMMRAQFLTVLTEPGTPVEGVDNPRPCLWTRAQMLPCLLYLRHCRHSCKDPPCHRDECAPPPILCCLRLGMIARQITSDLDARRLCSCIKDRVVNRNNSSITGADISSLPEACLIDIKIPRVTSKTNCSKYVKTRY</sequence>
<dbReference type="Proteomes" id="UP001172457">
    <property type="component" value="Unassembled WGS sequence"/>
</dbReference>
<dbReference type="InterPro" id="IPR036312">
    <property type="entry name" value="Bifun_inhib/LTP/seed_sf"/>
</dbReference>
<evidence type="ECO:0008006" key="3">
    <source>
        <dbReference type="Google" id="ProtNLM"/>
    </source>
</evidence>
<protein>
    <recommendedName>
        <fullName evidence="3">Bifunctional inhibitor/plant lipid transfer protein/seed storage helical domain-containing protein</fullName>
    </recommendedName>
</protein>
<organism evidence="1 2">
    <name type="scientific">Centaurea solstitialis</name>
    <name type="common">yellow star-thistle</name>
    <dbReference type="NCBI Taxonomy" id="347529"/>
    <lineage>
        <taxon>Eukaryota</taxon>
        <taxon>Viridiplantae</taxon>
        <taxon>Streptophyta</taxon>
        <taxon>Embryophyta</taxon>
        <taxon>Tracheophyta</taxon>
        <taxon>Spermatophyta</taxon>
        <taxon>Magnoliopsida</taxon>
        <taxon>eudicotyledons</taxon>
        <taxon>Gunneridae</taxon>
        <taxon>Pentapetalae</taxon>
        <taxon>asterids</taxon>
        <taxon>campanulids</taxon>
        <taxon>Asterales</taxon>
        <taxon>Asteraceae</taxon>
        <taxon>Carduoideae</taxon>
        <taxon>Cardueae</taxon>
        <taxon>Centaureinae</taxon>
        <taxon>Centaurea</taxon>
    </lineage>
</organism>
<reference evidence="1" key="1">
    <citation type="submission" date="2023-03" db="EMBL/GenBank/DDBJ databases">
        <title>Chromosome-scale reference genome and RAD-based genetic map of yellow starthistle (Centaurea solstitialis) reveal putative structural variation and QTLs associated with invader traits.</title>
        <authorList>
            <person name="Reatini B."/>
            <person name="Cang F.A."/>
            <person name="Jiang Q."/>
            <person name="Mckibben M.T.W."/>
            <person name="Barker M.S."/>
            <person name="Rieseberg L.H."/>
            <person name="Dlugosch K.M."/>
        </authorList>
    </citation>
    <scope>NUCLEOTIDE SEQUENCE</scope>
    <source>
        <strain evidence="1">CAN-66</strain>
        <tissue evidence="1">Leaf</tissue>
    </source>
</reference>
<name>A0AA38VUW4_9ASTR</name>
<dbReference type="Gene3D" id="1.10.110.10">
    <property type="entry name" value="Plant lipid-transfer and hydrophobic proteins"/>
    <property type="match status" value="1"/>
</dbReference>
<evidence type="ECO:0000313" key="1">
    <source>
        <dbReference type="EMBL" id="KAJ9535727.1"/>
    </source>
</evidence>
<accession>A0AA38VUW4</accession>
<dbReference type="AlphaFoldDB" id="A0AA38VUW4"/>
<gene>
    <name evidence="1" type="ORF">OSB04_un001119</name>
</gene>